<dbReference type="AlphaFoldDB" id="A0A672S768"/>
<keyword evidence="8" id="KW-1185">Reference proteome</keyword>
<dbReference type="InterPro" id="IPR013783">
    <property type="entry name" value="Ig-like_fold"/>
</dbReference>
<evidence type="ECO:0000256" key="5">
    <source>
        <dbReference type="SAM" id="SignalP"/>
    </source>
</evidence>
<dbReference type="InterPro" id="IPR036179">
    <property type="entry name" value="Ig-like_dom_sf"/>
</dbReference>
<sequence length="372" mass="41259">MLIITWRTAIFFVCALPGVEILDPGQVVYSETRTNGVVGRGVILECGPTLPDVYIWGFTKPGTDTIRAIVYNFGKGPKIQKLANDLGNLTVISNSASLSIEKLPLAAEGVYTCQHILRPLFHGLSVTRLPFVITLTVPVTKPYIVMSDSSPVEGTSVTMRCGLENGTGPINYKWEQESRESQLTTVAEIYDDNRLNVTDVNRNHTGWYRCIRISYVNISGSFPVGPDQPQIDVTPYSVTERGYSALERETVSLLCQASSNPPSQYVWFYNNSQVYAGPQYTINRILRMHTGHYACLAQNTYLNTRSRKTITLTSEGLTNITKIQKGQETANNSIFICQGSHIASNEIKSCSVRTCKCKTKSTLFTLRSTKGQ</sequence>
<dbReference type="Gene3D" id="2.60.40.10">
    <property type="entry name" value="Immunoglobulins"/>
    <property type="match status" value="2"/>
</dbReference>
<dbReference type="SMART" id="SM00408">
    <property type="entry name" value="IGc2"/>
    <property type="match status" value="2"/>
</dbReference>
<dbReference type="SUPFAM" id="SSF48726">
    <property type="entry name" value="Immunoglobulin"/>
    <property type="match status" value="2"/>
</dbReference>
<keyword evidence="1 5" id="KW-0732">Signal</keyword>
<evidence type="ECO:0000313" key="8">
    <source>
        <dbReference type="Proteomes" id="UP000472262"/>
    </source>
</evidence>
<feature type="chain" id="PRO_5025497275" description="Ig-like domain-containing protein" evidence="5">
    <location>
        <begin position="22"/>
        <end position="372"/>
    </location>
</feature>
<dbReference type="PANTHER" id="PTHR44337:SF23">
    <property type="entry name" value="V-SET AND IMMUNOGLOBULIN DOMAIN CONTAINING 10 LIKE 2"/>
    <property type="match status" value="1"/>
</dbReference>
<name>A0A672S768_SINGR</name>
<evidence type="ECO:0000259" key="6">
    <source>
        <dbReference type="PROSITE" id="PS50835"/>
    </source>
</evidence>
<dbReference type="InParanoid" id="A0A672S768"/>
<keyword evidence="3" id="KW-0325">Glycoprotein</keyword>
<dbReference type="InterPro" id="IPR003598">
    <property type="entry name" value="Ig_sub2"/>
</dbReference>
<feature type="domain" description="Ig-like" evidence="6">
    <location>
        <begin position="229"/>
        <end position="311"/>
    </location>
</feature>
<dbReference type="Ensembl" id="ENSSGRT00000103732.1">
    <property type="protein sequence ID" value="ENSSGRP00000097502.1"/>
    <property type="gene ID" value="ENSSGRG00000048679.1"/>
</dbReference>
<dbReference type="Proteomes" id="UP000472262">
    <property type="component" value="Unassembled WGS sequence"/>
</dbReference>
<reference evidence="7" key="2">
    <citation type="submission" date="2025-09" db="UniProtKB">
        <authorList>
            <consortium name="Ensembl"/>
        </authorList>
    </citation>
    <scope>IDENTIFICATION</scope>
</reference>
<proteinExistence type="predicted"/>
<dbReference type="PROSITE" id="PS50835">
    <property type="entry name" value="IG_LIKE"/>
    <property type="match status" value="2"/>
</dbReference>
<organism evidence="7 8">
    <name type="scientific">Sinocyclocheilus grahami</name>
    <name type="common">Dianchi golden-line fish</name>
    <name type="synonym">Barbus grahami</name>
    <dbReference type="NCBI Taxonomy" id="75366"/>
    <lineage>
        <taxon>Eukaryota</taxon>
        <taxon>Metazoa</taxon>
        <taxon>Chordata</taxon>
        <taxon>Craniata</taxon>
        <taxon>Vertebrata</taxon>
        <taxon>Euteleostomi</taxon>
        <taxon>Actinopterygii</taxon>
        <taxon>Neopterygii</taxon>
        <taxon>Teleostei</taxon>
        <taxon>Ostariophysi</taxon>
        <taxon>Cypriniformes</taxon>
        <taxon>Cyprinidae</taxon>
        <taxon>Cyprininae</taxon>
        <taxon>Sinocyclocheilus</taxon>
    </lineage>
</organism>
<accession>A0A672S768</accession>
<dbReference type="SMART" id="SM00409">
    <property type="entry name" value="IG"/>
    <property type="match status" value="3"/>
</dbReference>
<keyword evidence="4" id="KW-0393">Immunoglobulin domain</keyword>
<evidence type="ECO:0000256" key="2">
    <source>
        <dbReference type="ARBA" id="ARBA00023157"/>
    </source>
</evidence>
<protein>
    <recommendedName>
        <fullName evidence="6">Ig-like domain-containing protein</fullName>
    </recommendedName>
</protein>
<feature type="domain" description="Ig-like" evidence="6">
    <location>
        <begin position="142"/>
        <end position="210"/>
    </location>
</feature>
<evidence type="ECO:0000256" key="3">
    <source>
        <dbReference type="ARBA" id="ARBA00023180"/>
    </source>
</evidence>
<dbReference type="Pfam" id="PF13927">
    <property type="entry name" value="Ig_3"/>
    <property type="match status" value="1"/>
</dbReference>
<evidence type="ECO:0000256" key="4">
    <source>
        <dbReference type="ARBA" id="ARBA00023319"/>
    </source>
</evidence>
<reference evidence="7" key="1">
    <citation type="submission" date="2025-08" db="UniProtKB">
        <authorList>
            <consortium name="Ensembl"/>
        </authorList>
    </citation>
    <scope>IDENTIFICATION</scope>
</reference>
<feature type="signal peptide" evidence="5">
    <location>
        <begin position="1"/>
        <end position="21"/>
    </location>
</feature>
<dbReference type="Pfam" id="PF13895">
    <property type="entry name" value="Ig_2"/>
    <property type="match status" value="1"/>
</dbReference>
<keyword evidence="2" id="KW-1015">Disulfide bond</keyword>
<dbReference type="InterPro" id="IPR007110">
    <property type="entry name" value="Ig-like_dom"/>
</dbReference>
<dbReference type="InterPro" id="IPR003599">
    <property type="entry name" value="Ig_sub"/>
</dbReference>
<evidence type="ECO:0000256" key="1">
    <source>
        <dbReference type="ARBA" id="ARBA00022729"/>
    </source>
</evidence>
<dbReference type="InterPro" id="IPR052598">
    <property type="entry name" value="IgSF_CEA-related"/>
</dbReference>
<dbReference type="PANTHER" id="PTHR44337">
    <property type="entry name" value="CARCINOEMBRYONIC ANTIGEN-RELATED CELL ADHESION MOLECULE 8"/>
    <property type="match status" value="1"/>
</dbReference>
<evidence type="ECO:0000313" key="7">
    <source>
        <dbReference type="Ensembl" id="ENSSGRP00000097502.1"/>
    </source>
</evidence>